<protein>
    <submittedName>
        <fullName evidence="1">Uncharacterized protein</fullName>
    </submittedName>
</protein>
<name>A0AAN8TGR6_SOLBU</name>
<reference evidence="1 2" key="1">
    <citation type="submission" date="2024-02" db="EMBL/GenBank/DDBJ databases">
        <title>de novo genome assembly of Solanum bulbocastanum strain 11H21.</title>
        <authorList>
            <person name="Hosaka A.J."/>
        </authorList>
    </citation>
    <scope>NUCLEOTIDE SEQUENCE [LARGE SCALE GENOMIC DNA]</scope>
    <source>
        <tissue evidence="1">Young leaves</tissue>
    </source>
</reference>
<sequence>MTRKNSEEKVSLQCGVEREEGFFSFMAKIKLEGAEDGQVRAQSVEINPRVNKIVARKGNGDSEDEQLNMDTWRYRLPASTMPELVTTVFVDKELIVTVP</sequence>
<proteinExistence type="predicted"/>
<dbReference type="Proteomes" id="UP001371456">
    <property type="component" value="Unassembled WGS sequence"/>
</dbReference>
<comment type="caution">
    <text evidence="1">The sequence shown here is derived from an EMBL/GenBank/DDBJ whole genome shotgun (WGS) entry which is preliminary data.</text>
</comment>
<keyword evidence="2" id="KW-1185">Reference proteome</keyword>
<dbReference type="PANTHER" id="PTHR33879">
    <property type="entry name" value="17.6 KDA CLASS II HEAT SHOCK PROTEIN-RELATED"/>
    <property type="match status" value="1"/>
</dbReference>
<gene>
    <name evidence="1" type="ORF">RDI58_014889</name>
</gene>
<dbReference type="EMBL" id="JBANQN010000006">
    <property type="protein sequence ID" value="KAK6786364.1"/>
    <property type="molecule type" value="Genomic_DNA"/>
</dbReference>
<evidence type="ECO:0000313" key="2">
    <source>
        <dbReference type="Proteomes" id="UP001371456"/>
    </source>
</evidence>
<evidence type="ECO:0000313" key="1">
    <source>
        <dbReference type="EMBL" id="KAK6786364.1"/>
    </source>
</evidence>
<dbReference type="PANTHER" id="PTHR33879:SF15">
    <property type="entry name" value="SHSP DOMAIN-CONTAINING PROTEIN"/>
    <property type="match status" value="1"/>
</dbReference>
<accession>A0AAN8TGR6</accession>
<dbReference type="AlphaFoldDB" id="A0AAN8TGR6"/>
<organism evidence="1 2">
    <name type="scientific">Solanum bulbocastanum</name>
    <name type="common">Wild potato</name>
    <dbReference type="NCBI Taxonomy" id="147425"/>
    <lineage>
        <taxon>Eukaryota</taxon>
        <taxon>Viridiplantae</taxon>
        <taxon>Streptophyta</taxon>
        <taxon>Embryophyta</taxon>
        <taxon>Tracheophyta</taxon>
        <taxon>Spermatophyta</taxon>
        <taxon>Magnoliopsida</taxon>
        <taxon>eudicotyledons</taxon>
        <taxon>Gunneridae</taxon>
        <taxon>Pentapetalae</taxon>
        <taxon>asterids</taxon>
        <taxon>lamiids</taxon>
        <taxon>Solanales</taxon>
        <taxon>Solanaceae</taxon>
        <taxon>Solanoideae</taxon>
        <taxon>Solaneae</taxon>
        <taxon>Solanum</taxon>
    </lineage>
</organism>